<dbReference type="InterPro" id="IPR010982">
    <property type="entry name" value="Lambda_DNA-bd_dom_sf"/>
</dbReference>
<name>A0A549YFM5_9BACI</name>
<protein>
    <submittedName>
        <fullName evidence="2">Helix-turn-helix transcriptional regulator</fullName>
    </submittedName>
</protein>
<reference evidence="2 3" key="1">
    <citation type="submission" date="2019-07" db="EMBL/GenBank/DDBJ databases">
        <title>Genomic analysis of Lentibacillus sp. NKC851-2.</title>
        <authorList>
            <person name="Oh Y.J."/>
        </authorList>
    </citation>
    <scope>NUCLEOTIDE SEQUENCE [LARGE SCALE GENOMIC DNA]</scope>
    <source>
        <strain evidence="2 3">NKC851-2</strain>
    </source>
</reference>
<comment type="caution">
    <text evidence="2">The sequence shown here is derived from an EMBL/GenBank/DDBJ whole genome shotgun (WGS) entry which is preliminary data.</text>
</comment>
<feature type="domain" description="HTH cro/C1-type" evidence="1">
    <location>
        <begin position="29"/>
        <end position="75"/>
    </location>
</feature>
<dbReference type="CDD" id="cd00093">
    <property type="entry name" value="HTH_XRE"/>
    <property type="match status" value="1"/>
</dbReference>
<gene>
    <name evidence="2" type="ORF">FH966_02480</name>
</gene>
<dbReference type="PROSITE" id="PS50943">
    <property type="entry name" value="HTH_CROC1"/>
    <property type="match status" value="1"/>
</dbReference>
<dbReference type="GO" id="GO:0003677">
    <property type="term" value="F:DNA binding"/>
    <property type="evidence" value="ECO:0007669"/>
    <property type="project" value="InterPro"/>
</dbReference>
<dbReference type="SUPFAM" id="SSF47413">
    <property type="entry name" value="lambda repressor-like DNA-binding domains"/>
    <property type="match status" value="1"/>
</dbReference>
<sequence>MNNQSGNVSLDRHAKQTLKNMNKFIDGEGLKRKRLAKKLGMSESNFSDYLNGKRSNILDFSGSLAEVLGLESTYFMNQNFNYKPDEPENMRAIAFSTGTLSKEGEEGLNQLLRVCEMIEIYNMEENSNA</sequence>
<evidence type="ECO:0000313" key="3">
    <source>
        <dbReference type="Proteomes" id="UP000319280"/>
    </source>
</evidence>
<dbReference type="InterPro" id="IPR001387">
    <property type="entry name" value="Cro/C1-type_HTH"/>
</dbReference>
<dbReference type="RefSeq" id="WP_142789950.1">
    <property type="nucleotide sequence ID" value="NZ_VJMZ01000001.1"/>
</dbReference>
<organism evidence="2 3">
    <name type="scientific">Lentibacillus cibarius</name>
    <dbReference type="NCBI Taxonomy" id="2583219"/>
    <lineage>
        <taxon>Bacteria</taxon>
        <taxon>Bacillati</taxon>
        <taxon>Bacillota</taxon>
        <taxon>Bacilli</taxon>
        <taxon>Bacillales</taxon>
        <taxon>Bacillaceae</taxon>
        <taxon>Lentibacillus</taxon>
    </lineage>
</organism>
<dbReference type="AlphaFoldDB" id="A0A549YFM5"/>
<proteinExistence type="predicted"/>
<dbReference type="Gene3D" id="1.10.260.40">
    <property type="entry name" value="lambda repressor-like DNA-binding domains"/>
    <property type="match status" value="1"/>
</dbReference>
<evidence type="ECO:0000259" key="1">
    <source>
        <dbReference type="PROSITE" id="PS50943"/>
    </source>
</evidence>
<keyword evidence="3" id="KW-1185">Reference proteome</keyword>
<evidence type="ECO:0000313" key="2">
    <source>
        <dbReference type="EMBL" id="TRM10675.1"/>
    </source>
</evidence>
<accession>A0A549YFM5</accession>
<dbReference type="EMBL" id="VJMZ01000001">
    <property type="protein sequence ID" value="TRM10675.1"/>
    <property type="molecule type" value="Genomic_DNA"/>
</dbReference>
<dbReference type="Proteomes" id="UP000319280">
    <property type="component" value="Unassembled WGS sequence"/>
</dbReference>